<name>Q19ZT5_9CAUD</name>
<accession>Q19ZT5</accession>
<dbReference type="EMBL" id="DQ398045">
    <property type="protein sequence ID" value="ABD58298.1"/>
    <property type="molecule type" value="Genomic_DNA"/>
</dbReference>
<evidence type="ECO:0000313" key="2">
    <source>
        <dbReference type="Proteomes" id="UP000000903"/>
    </source>
</evidence>
<gene>
    <name evidence="1" type="primary">82</name>
    <name evidence="1" type="ORF">PBI_LLIJ_82</name>
</gene>
<evidence type="ECO:0000313" key="1">
    <source>
        <dbReference type="EMBL" id="ABD58298.1"/>
    </source>
</evidence>
<dbReference type="Proteomes" id="UP000000903">
    <property type="component" value="Segment"/>
</dbReference>
<reference evidence="1 2" key="1">
    <citation type="journal article" date="2006" name="PLoS Genet.">
        <title>Exploring the mycobacteriophage metaproteome: phage genomics as an educational platform.</title>
        <authorList>
            <person name="Hatfull G.F."/>
            <person name="Pedulla M.L."/>
            <person name="Jacobs-Sera D."/>
            <person name="Cichon P.M."/>
            <person name="Foley A."/>
            <person name="Ford M.E."/>
            <person name="Gonda R.M."/>
            <person name="Houtz J.M."/>
            <person name="Hryckowian A.J."/>
            <person name="Kelchner V.A."/>
            <person name="Namburi S."/>
            <person name="Pajcini K.V."/>
            <person name="Popovich M.G."/>
            <person name="Schleicher D.T."/>
            <person name="Simanek B.Z."/>
            <person name="Smith A.L."/>
            <person name="Zdanowicz G.M."/>
            <person name="Kumar V."/>
            <person name="Peebles C.L."/>
            <person name="Jacobs W.R.Jr."/>
            <person name="Lawrence J.G."/>
            <person name="Hendrix R.W."/>
        </authorList>
    </citation>
    <scope>NUCLEOTIDE SEQUENCE [LARGE SCALE GENOMIC DNA]</scope>
</reference>
<proteinExistence type="predicted"/>
<keyword evidence="2" id="KW-1185">Reference proteome</keyword>
<dbReference type="KEGG" id="vg:4157185"/>
<protein>
    <submittedName>
        <fullName evidence="1">Uncharacterized protein</fullName>
    </submittedName>
</protein>
<dbReference type="RefSeq" id="YP_655078.1">
    <property type="nucleotide sequence ID" value="NC_008196.1"/>
</dbReference>
<organism evidence="1 2">
    <name type="scientific">Mycobacterium phage Llij</name>
    <dbReference type="NCBI Taxonomy" id="2681623"/>
    <lineage>
        <taxon>Viruses</taxon>
        <taxon>Duplodnaviria</taxon>
        <taxon>Heunggongvirae</taxon>
        <taxon>Uroviricota</taxon>
        <taxon>Caudoviricetes</taxon>
        <taxon>Gracegardnervirinae</taxon>
        <taxon>Cheoctovirus</taxon>
        <taxon>Cheoctovirus llij</taxon>
        <taxon>Mycobacterium virus Llij</taxon>
    </lineage>
</organism>
<sequence length="68" mass="7914">MIQVHCRECNRVWDQPCEDCAEWKADRHAITSGHTDIHIIPDTTPPPRRVDQGWAEWLTINRPGSPRL</sequence>